<protein>
    <submittedName>
        <fullName evidence="1">Uncharacterized protein</fullName>
    </submittedName>
</protein>
<gene>
    <name evidence="1" type="ORF">PPENT_87.1.T0850141</name>
</gene>
<evidence type="ECO:0000313" key="2">
    <source>
        <dbReference type="Proteomes" id="UP000689195"/>
    </source>
</evidence>
<evidence type="ECO:0000313" key="1">
    <source>
        <dbReference type="EMBL" id="CAD8185546.1"/>
    </source>
</evidence>
<organism evidence="1 2">
    <name type="scientific">Paramecium pentaurelia</name>
    <dbReference type="NCBI Taxonomy" id="43138"/>
    <lineage>
        <taxon>Eukaryota</taxon>
        <taxon>Sar</taxon>
        <taxon>Alveolata</taxon>
        <taxon>Ciliophora</taxon>
        <taxon>Intramacronucleata</taxon>
        <taxon>Oligohymenophorea</taxon>
        <taxon>Peniculida</taxon>
        <taxon>Parameciidae</taxon>
        <taxon>Paramecium</taxon>
    </lineage>
</organism>
<keyword evidence="2" id="KW-1185">Reference proteome</keyword>
<comment type="caution">
    <text evidence="1">The sequence shown here is derived from an EMBL/GenBank/DDBJ whole genome shotgun (WGS) entry which is preliminary data.</text>
</comment>
<reference evidence="1" key="1">
    <citation type="submission" date="2021-01" db="EMBL/GenBank/DDBJ databases">
        <authorList>
            <consortium name="Genoscope - CEA"/>
            <person name="William W."/>
        </authorList>
    </citation>
    <scope>NUCLEOTIDE SEQUENCE</scope>
</reference>
<proteinExistence type="predicted"/>
<name>A0A8S1WI60_9CILI</name>
<dbReference type="Proteomes" id="UP000689195">
    <property type="component" value="Unassembled WGS sequence"/>
</dbReference>
<dbReference type="AlphaFoldDB" id="A0A8S1WI60"/>
<accession>A0A8S1WI60</accession>
<sequence length="42" mass="4845">MDQIDIETINLQAKKAKELFNEGKHNEADARSYVISIKLLQK</sequence>
<dbReference type="EMBL" id="CAJJDO010000085">
    <property type="protein sequence ID" value="CAD8185546.1"/>
    <property type="molecule type" value="Genomic_DNA"/>
</dbReference>